<dbReference type="EMBL" id="JANVFS010000034">
    <property type="protein sequence ID" value="KAJ4469707.1"/>
    <property type="molecule type" value="Genomic_DNA"/>
</dbReference>
<name>A0A9W8ZZU3_9AGAR</name>
<proteinExistence type="predicted"/>
<organism evidence="2 3">
    <name type="scientific">Lentinula lateritia</name>
    <dbReference type="NCBI Taxonomy" id="40482"/>
    <lineage>
        <taxon>Eukaryota</taxon>
        <taxon>Fungi</taxon>
        <taxon>Dikarya</taxon>
        <taxon>Basidiomycota</taxon>
        <taxon>Agaricomycotina</taxon>
        <taxon>Agaricomycetes</taxon>
        <taxon>Agaricomycetidae</taxon>
        <taxon>Agaricales</taxon>
        <taxon>Marasmiineae</taxon>
        <taxon>Omphalotaceae</taxon>
        <taxon>Lentinula</taxon>
    </lineage>
</organism>
<feature type="region of interest" description="Disordered" evidence="1">
    <location>
        <begin position="181"/>
        <end position="201"/>
    </location>
</feature>
<protein>
    <submittedName>
        <fullName evidence="2">Uncharacterized protein</fullName>
    </submittedName>
</protein>
<reference evidence="2" key="2">
    <citation type="journal article" date="2023" name="Proc. Natl. Acad. Sci. U.S.A.">
        <title>A global phylogenomic analysis of the shiitake genus Lentinula.</title>
        <authorList>
            <person name="Sierra-Patev S."/>
            <person name="Min B."/>
            <person name="Naranjo-Ortiz M."/>
            <person name="Looney B."/>
            <person name="Konkel Z."/>
            <person name="Slot J.C."/>
            <person name="Sakamoto Y."/>
            <person name="Steenwyk J.L."/>
            <person name="Rokas A."/>
            <person name="Carro J."/>
            <person name="Camarero S."/>
            <person name="Ferreira P."/>
            <person name="Molpeceres G."/>
            <person name="Ruiz-Duenas F.J."/>
            <person name="Serrano A."/>
            <person name="Henrissat B."/>
            <person name="Drula E."/>
            <person name="Hughes K.W."/>
            <person name="Mata J.L."/>
            <person name="Ishikawa N.K."/>
            <person name="Vargas-Isla R."/>
            <person name="Ushijima S."/>
            <person name="Smith C.A."/>
            <person name="Donoghue J."/>
            <person name="Ahrendt S."/>
            <person name="Andreopoulos W."/>
            <person name="He G."/>
            <person name="LaButti K."/>
            <person name="Lipzen A."/>
            <person name="Ng V."/>
            <person name="Riley R."/>
            <person name="Sandor L."/>
            <person name="Barry K."/>
            <person name="Martinez A.T."/>
            <person name="Xiao Y."/>
            <person name="Gibbons J.G."/>
            <person name="Terashima K."/>
            <person name="Grigoriev I.V."/>
            <person name="Hibbett D."/>
        </authorList>
    </citation>
    <scope>NUCLEOTIDE SEQUENCE</scope>
    <source>
        <strain evidence="2">Sp2 HRB7682 ss15</strain>
    </source>
</reference>
<evidence type="ECO:0000256" key="1">
    <source>
        <dbReference type="SAM" id="MobiDB-lite"/>
    </source>
</evidence>
<sequence length="410" mass="44842">MPGKKDQSPTVYINIPTNQFGIHWEYYCNCTPPQNSMGVTARCYNVKKPASPYFGRTYLGCGKTRKRYQWEDLHSTPTPPTSPTESEFPDSEQFGDLFNDNFTQALAELKIKDSQASIQPPSSVEQPILQDHNAFGKLLGDVPLSKEKFAFLQTDNTSAQKAAGNVADLLTARTTSATLSSPPFNRIIPRQGPGTPLSLPSNVEAASHVELRTASPLPPPTLEDVPPRAQPPGTYPPGEYNSYYAISSYTLSEEIAEAIRELTIGNGEGNATLSTELEQGLHNLTLSDHEGLNDMHMVWNEAQEEWQLPVAAYRELVAVFTGQDNVHAALDGTVHFIPDYAPKNTLSNGITSDNEYSGDELGDITLVNASMNVGSDRFKLTPRPFNADLTAKKGGSLPGTLTSNTKRRTH</sequence>
<gene>
    <name evidence="2" type="ORF">C8J55DRAFT_492004</name>
</gene>
<feature type="region of interest" description="Disordered" evidence="1">
    <location>
        <begin position="389"/>
        <end position="410"/>
    </location>
</feature>
<comment type="caution">
    <text evidence="2">The sequence shown here is derived from an EMBL/GenBank/DDBJ whole genome shotgun (WGS) entry which is preliminary data.</text>
</comment>
<accession>A0A9W8ZZU3</accession>
<dbReference type="Proteomes" id="UP001150238">
    <property type="component" value="Unassembled WGS sequence"/>
</dbReference>
<evidence type="ECO:0000313" key="3">
    <source>
        <dbReference type="Proteomes" id="UP001150238"/>
    </source>
</evidence>
<dbReference type="AlphaFoldDB" id="A0A9W8ZZU3"/>
<feature type="region of interest" description="Disordered" evidence="1">
    <location>
        <begin position="213"/>
        <end position="236"/>
    </location>
</feature>
<evidence type="ECO:0000313" key="2">
    <source>
        <dbReference type="EMBL" id="KAJ4469707.1"/>
    </source>
</evidence>
<reference evidence="2" key="1">
    <citation type="submission" date="2022-08" db="EMBL/GenBank/DDBJ databases">
        <authorList>
            <consortium name="DOE Joint Genome Institute"/>
            <person name="Min B."/>
            <person name="Riley R."/>
            <person name="Sierra-Patev S."/>
            <person name="Naranjo-Ortiz M."/>
            <person name="Looney B."/>
            <person name="Konkel Z."/>
            <person name="Slot J.C."/>
            <person name="Sakamoto Y."/>
            <person name="Steenwyk J.L."/>
            <person name="Rokas A."/>
            <person name="Carro J."/>
            <person name="Camarero S."/>
            <person name="Ferreira P."/>
            <person name="Molpeceres G."/>
            <person name="Ruiz-Duenas F.J."/>
            <person name="Serrano A."/>
            <person name="Henrissat B."/>
            <person name="Drula E."/>
            <person name="Hughes K.W."/>
            <person name="Mata J.L."/>
            <person name="Ishikawa N.K."/>
            <person name="Vargas-Isla R."/>
            <person name="Ushijima S."/>
            <person name="Smith C.A."/>
            <person name="Ahrendt S."/>
            <person name="Andreopoulos W."/>
            <person name="He G."/>
            <person name="Labutti K."/>
            <person name="Lipzen A."/>
            <person name="Ng V."/>
            <person name="Sandor L."/>
            <person name="Barry K."/>
            <person name="Martinez A.T."/>
            <person name="Xiao Y."/>
            <person name="Gibbons J.G."/>
            <person name="Terashima K."/>
            <person name="Hibbett D.S."/>
            <person name="Grigoriev I.V."/>
        </authorList>
    </citation>
    <scope>NUCLEOTIDE SEQUENCE</scope>
    <source>
        <strain evidence="2">Sp2 HRB7682 ss15</strain>
    </source>
</reference>